<evidence type="ECO:0000313" key="3">
    <source>
        <dbReference type="Proteomes" id="UP000824082"/>
    </source>
</evidence>
<dbReference type="AlphaFoldDB" id="A0A9D1ISK9"/>
<evidence type="ECO:0000259" key="1">
    <source>
        <dbReference type="SMART" id="SM00382"/>
    </source>
</evidence>
<feature type="domain" description="AAA+ ATPase" evidence="1">
    <location>
        <begin position="177"/>
        <end position="307"/>
    </location>
</feature>
<dbReference type="Pfam" id="PF01695">
    <property type="entry name" value="IstB_IS21"/>
    <property type="match status" value="1"/>
</dbReference>
<reference evidence="2" key="2">
    <citation type="journal article" date="2021" name="PeerJ">
        <title>Extensive microbial diversity within the chicken gut microbiome revealed by metagenomics and culture.</title>
        <authorList>
            <person name="Gilroy R."/>
            <person name="Ravi A."/>
            <person name="Getino M."/>
            <person name="Pursley I."/>
            <person name="Horton D.L."/>
            <person name="Alikhan N.F."/>
            <person name="Baker D."/>
            <person name="Gharbi K."/>
            <person name="Hall N."/>
            <person name="Watson M."/>
            <person name="Adriaenssens E.M."/>
            <person name="Foster-Nyarko E."/>
            <person name="Jarju S."/>
            <person name="Secka A."/>
            <person name="Antonio M."/>
            <person name="Oren A."/>
            <person name="Chaudhuri R.R."/>
            <person name="La Ragione R."/>
            <person name="Hildebrand F."/>
            <person name="Pallen M.J."/>
        </authorList>
    </citation>
    <scope>NUCLEOTIDE SEQUENCE</scope>
    <source>
        <strain evidence="2">4509</strain>
    </source>
</reference>
<keyword evidence="2" id="KW-0547">Nucleotide-binding</keyword>
<name>A0A9D1ISK9_9FIRM</name>
<dbReference type="EMBL" id="DVMX01000037">
    <property type="protein sequence ID" value="HIU41344.1"/>
    <property type="molecule type" value="Genomic_DNA"/>
</dbReference>
<dbReference type="SMART" id="SM00382">
    <property type="entry name" value="AAA"/>
    <property type="match status" value="1"/>
</dbReference>
<dbReference type="Proteomes" id="UP000824082">
    <property type="component" value="Unassembled WGS sequence"/>
</dbReference>
<dbReference type="PANTHER" id="PTHR30050:SF4">
    <property type="entry name" value="ATP-BINDING PROTEIN RV3427C IN INSERTION SEQUENCE-RELATED"/>
    <property type="match status" value="1"/>
</dbReference>
<proteinExistence type="predicted"/>
<dbReference type="InterPro" id="IPR003593">
    <property type="entry name" value="AAA+_ATPase"/>
</dbReference>
<dbReference type="InterPro" id="IPR027417">
    <property type="entry name" value="P-loop_NTPase"/>
</dbReference>
<dbReference type="PANTHER" id="PTHR30050">
    <property type="entry name" value="CHROMOSOMAL REPLICATION INITIATOR PROTEIN DNAA"/>
    <property type="match status" value="1"/>
</dbReference>
<dbReference type="InterPro" id="IPR002611">
    <property type="entry name" value="IstB_ATP-bd"/>
</dbReference>
<dbReference type="SUPFAM" id="SSF52540">
    <property type="entry name" value="P-loop containing nucleoside triphosphate hydrolases"/>
    <property type="match status" value="1"/>
</dbReference>
<dbReference type="GO" id="GO:0006260">
    <property type="term" value="P:DNA replication"/>
    <property type="evidence" value="ECO:0007669"/>
    <property type="project" value="TreeGrafter"/>
</dbReference>
<reference evidence="2" key="1">
    <citation type="submission" date="2020-10" db="EMBL/GenBank/DDBJ databases">
        <authorList>
            <person name="Gilroy R."/>
        </authorList>
    </citation>
    <scope>NUCLEOTIDE SEQUENCE</scope>
    <source>
        <strain evidence="2">4509</strain>
    </source>
</reference>
<dbReference type="Gene3D" id="3.40.50.300">
    <property type="entry name" value="P-loop containing nucleotide triphosphate hydrolases"/>
    <property type="match status" value="1"/>
</dbReference>
<sequence length="325" mass="37365">MKQKREIYQEAYQIINQRHSQAVQEGERRRRELMESLPEAVDLQDRIAKTAIAYTRLVLSHDATLEEMLPSLQQENLRLQQQMGRVLALAGYPENYLDIPYTCPLCRDTGFDETGERCACYQKLVRDITAQEFNKNSPMGARRFEDFRLDFYPEGVRESMGKVLTFCQRYSQDFSLSSPSLLMMGATGLGKSHLSLAIAAEVVQKGYMVLNGSVQDLFSAVQNEYYGRGQSDISTMDSMRQADLLVLDDLGSEYDTPFQNSTLFSILNYRLEQQKPTIISTNLTFQQIERRYSDRVASRLLTLYTCLKFTGVDVRQEKLRRNAGR</sequence>
<keyword evidence="2" id="KW-0067">ATP-binding</keyword>
<comment type="caution">
    <text evidence="2">The sequence shown here is derived from an EMBL/GenBank/DDBJ whole genome shotgun (WGS) entry which is preliminary data.</text>
</comment>
<protein>
    <submittedName>
        <fullName evidence="2">ATP-binding protein</fullName>
    </submittedName>
</protein>
<organism evidence="2 3">
    <name type="scientific">Candidatus Egerieicola faecale</name>
    <dbReference type="NCBI Taxonomy" id="2840774"/>
    <lineage>
        <taxon>Bacteria</taxon>
        <taxon>Bacillati</taxon>
        <taxon>Bacillota</taxon>
        <taxon>Clostridia</taxon>
        <taxon>Eubacteriales</taxon>
        <taxon>Oscillospiraceae</taxon>
        <taxon>Oscillospiraceae incertae sedis</taxon>
        <taxon>Candidatus Egerieicola</taxon>
    </lineage>
</organism>
<gene>
    <name evidence="2" type="ORF">IAD19_02190</name>
</gene>
<dbReference type="GO" id="GO:0005524">
    <property type="term" value="F:ATP binding"/>
    <property type="evidence" value="ECO:0007669"/>
    <property type="project" value="UniProtKB-KW"/>
</dbReference>
<dbReference type="NCBIfam" id="NF005304">
    <property type="entry name" value="PRK06835.1"/>
    <property type="match status" value="1"/>
</dbReference>
<accession>A0A9D1ISK9</accession>
<evidence type="ECO:0000313" key="2">
    <source>
        <dbReference type="EMBL" id="HIU41344.1"/>
    </source>
</evidence>